<dbReference type="RefSeq" id="WP_136557910.1">
    <property type="nucleotide sequence ID" value="NZ_STGT01000002.1"/>
</dbReference>
<dbReference type="InterPro" id="IPR009409">
    <property type="entry name" value="DUF1059"/>
</dbReference>
<protein>
    <submittedName>
        <fullName evidence="1">DUF1059 domain-containing protein</fullName>
    </submittedName>
</protein>
<comment type="caution">
    <text evidence="1">The sequence shown here is derived from an EMBL/GenBank/DDBJ whole genome shotgun (WGS) entry which is preliminary data.</text>
</comment>
<dbReference type="EMBL" id="STGT01000002">
    <property type="protein sequence ID" value="THV15638.1"/>
    <property type="molecule type" value="Genomic_DNA"/>
</dbReference>
<dbReference type="Pfam" id="PF06348">
    <property type="entry name" value="DUF1059"/>
    <property type="match status" value="1"/>
</dbReference>
<gene>
    <name evidence="1" type="ORF">E9677_09855</name>
</gene>
<organism evidence="1 2">
    <name type="scientific">Rhizobium rhizophilum</name>
    <dbReference type="NCBI Taxonomy" id="1850373"/>
    <lineage>
        <taxon>Bacteria</taxon>
        <taxon>Pseudomonadati</taxon>
        <taxon>Pseudomonadota</taxon>
        <taxon>Alphaproteobacteria</taxon>
        <taxon>Hyphomicrobiales</taxon>
        <taxon>Rhizobiaceae</taxon>
        <taxon>Rhizobium/Agrobacterium group</taxon>
        <taxon>Rhizobium</taxon>
    </lineage>
</organism>
<evidence type="ECO:0000313" key="2">
    <source>
        <dbReference type="Proteomes" id="UP000309667"/>
    </source>
</evidence>
<keyword evidence="2" id="KW-1185">Reference proteome</keyword>
<proteinExistence type="predicted"/>
<dbReference type="Proteomes" id="UP000309667">
    <property type="component" value="Unassembled WGS sequence"/>
</dbReference>
<reference evidence="1 2" key="1">
    <citation type="submission" date="2019-04" db="EMBL/GenBank/DDBJ databases">
        <title>Genome sequence of strain 7209-2.</title>
        <authorList>
            <person name="Gao J."/>
            <person name="Sun J."/>
        </authorList>
    </citation>
    <scope>NUCLEOTIDE SEQUENCE [LARGE SCALE GENOMIC DNA]</scope>
    <source>
        <strain evidence="1 2">7209-2</strain>
    </source>
</reference>
<sequence>MKRFECGTLVPGCDWHTRAEEEAEVTRRAVEHMRATHGEDVIRPSMVDHIKERIRDEQPNPA</sequence>
<accession>A0ABY2QXV6</accession>
<evidence type="ECO:0000313" key="1">
    <source>
        <dbReference type="EMBL" id="THV15638.1"/>
    </source>
</evidence>
<name>A0ABY2QXV6_9HYPH</name>